<dbReference type="SUPFAM" id="SSF53098">
    <property type="entry name" value="Ribonuclease H-like"/>
    <property type="match status" value="1"/>
</dbReference>
<keyword evidence="3" id="KW-1185">Reference proteome</keyword>
<dbReference type="OrthoDB" id="2421973at2759"/>
<protein>
    <submittedName>
        <fullName evidence="2">Piwi domain-containing protein</fullName>
    </submittedName>
</protein>
<dbReference type="PANTHER" id="PTHR22891">
    <property type="entry name" value="EUKARYOTIC TRANSLATION INITIATION FACTOR 2C"/>
    <property type="match status" value="1"/>
</dbReference>
<dbReference type="Pfam" id="PF02171">
    <property type="entry name" value="Piwi"/>
    <property type="match status" value="1"/>
</dbReference>
<comment type="caution">
    <text evidence="2">The sequence shown here is derived from an EMBL/GenBank/DDBJ whole genome shotgun (WGS) entry which is preliminary data.</text>
</comment>
<evidence type="ECO:0000313" key="3">
    <source>
        <dbReference type="Proteomes" id="UP000266673"/>
    </source>
</evidence>
<feature type="domain" description="Piwi" evidence="1">
    <location>
        <begin position="113"/>
        <end position="168"/>
    </location>
</feature>
<dbReference type="STRING" id="44941.A0A397UPN3"/>
<reference evidence="2 3" key="1">
    <citation type="submission" date="2018-06" db="EMBL/GenBank/DDBJ databases">
        <title>Comparative genomics reveals the genomic features of Rhizophagus irregularis, R. cerebriforme, R. diaphanum and Gigaspora rosea, and their symbiotic lifestyle signature.</title>
        <authorList>
            <person name="Morin E."/>
            <person name="San Clemente H."/>
            <person name="Chen E.C.H."/>
            <person name="De La Providencia I."/>
            <person name="Hainaut M."/>
            <person name="Kuo A."/>
            <person name="Kohler A."/>
            <person name="Murat C."/>
            <person name="Tang N."/>
            <person name="Roy S."/>
            <person name="Loubradou J."/>
            <person name="Henrissat B."/>
            <person name="Grigoriev I.V."/>
            <person name="Corradi N."/>
            <person name="Roux C."/>
            <person name="Martin F.M."/>
        </authorList>
    </citation>
    <scope>NUCLEOTIDE SEQUENCE [LARGE SCALE GENOMIC DNA]</scope>
    <source>
        <strain evidence="2 3">DAOM 194757</strain>
    </source>
</reference>
<proteinExistence type="predicted"/>
<sequence length="200" mass="23257">MPKNVLTLPFSIPSKKKLSTRYKDKVEANFAINSPQHMVFTADVYYSSKEDKKKGQPSVSAVCGSMNDNLTEFSCRYRINEKLRHDVDIIENLNKMVLELFKQHKVKGNLLPEIIFYRDGIGETQFETVKTDKLEPLLVALEKYYKFEKLPPPKLTFMIIQKRHHARFKLLNGKNCKHGIVVDTEIVISQEFSFYLQSHT</sequence>
<dbReference type="GO" id="GO:0003676">
    <property type="term" value="F:nucleic acid binding"/>
    <property type="evidence" value="ECO:0007669"/>
    <property type="project" value="InterPro"/>
</dbReference>
<accession>A0A397UPN3</accession>
<evidence type="ECO:0000313" key="2">
    <source>
        <dbReference type="EMBL" id="RIB12160.1"/>
    </source>
</evidence>
<dbReference type="EMBL" id="QKWP01001054">
    <property type="protein sequence ID" value="RIB12160.1"/>
    <property type="molecule type" value="Genomic_DNA"/>
</dbReference>
<organism evidence="2 3">
    <name type="scientific">Gigaspora rosea</name>
    <dbReference type="NCBI Taxonomy" id="44941"/>
    <lineage>
        <taxon>Eukaryota</taxon>
        <taxon>Fungi</taxon>
        <taxon>Fungi incertae sedis</taxon>
        <taxon>Mucoromycota</taxon>
        <taxon>Glomeromycotina</taxon>
        <taxon>Glomeromycetes</taxon>
        <taxon>Diversisporales</taxon>
        <taxon>Gigasporaceae</taxon>
        <taxon>Gigaspora</taxon>
    </lineage>
</organism>
<dbReference type="InterPro" id="IPR012337">
    <property type="entry name" value="RNaseH-like_sf"/>
</dbReference>
<dbReference type="InterPro" id="IPR003165">
    <property type="entry name" value="Piwi"/>
</dbReference>
<dbReference type="PROSITE" id="PS50822">
    <property type="entry name" value="PIWI"/>
    <property type="match status" value="1"/>
</dbReference>
<evidence type="ECO:0000259" key="1">
    <source>
        <dbReference type="PROSITE" id="PS50822"/>
    </source>
</evidence>
<dbReference type="Proteomes" id="UP000266673">
    <property type="component" value="Unassembled WGS sequence"/>
</dbReference>
<gene>
    <name evidence="2" type="ORF">C2G38_2201452</name>
</gene>
<name>A0A397UPN3_9GLOM</name>
<dbReference type="AlphaFoldDB" id="A0A397UPN3"/>
<dbReference type="InterPro" id="IPR036397">
    <property type="entry name" value="RNaseH_sf"/>
</dbReference>
<dbReference type="Gene3D" id="3.30.420.10">
    <property type="entry name" value="Ribonuclease H-like superfamily/Ribonuclease H"/>
    <property type="match status" value="1"/>
</dbReference>